<dbReference type="GO" id="GO:0005524">
    <property type="term" value="F:ATP binding"/>
    <property type="evidence" value="ECO:0007669"/>
    <property type="project" value="UniProtKB-KW"/>
</dbReference>
<dbReference type="SMART" id="SM00382">
    <property type="entry name" value="AAA"/>
    <property type="match status" value="1"/>
</dbReference>
<dbReference type="RefSeq" id="WP_203375955.1">
    <property type="nucleotide sequence ID" value="NZ_JAENHP010000003.1"/>
</dbReference>
<feature type="domain" description="ABC transporter" evidence="6">
    <location>
        <begin position="4"/>
        <end position="230"/>
    </location>
</feature>
<proteinExistence type="inferred from homology"/>
<keyword evidence="2" id="KW-0813">Transport</keyword>
<dbReference type="Proteomes" id="UP000632138">
    <property type="component" value="Unassembled WGS sequence"/>
</dbReference>
<dbReference type="InterPro" id="IPR003593">
    <property type="entry name" value="AAA+_ATPase"/>
</dbReference>
<evidence type="ECO:0000256" key="4">
    <source>
        <dbReference type="ARBA" id="ARBA00022840"/>
    </source>
</evidence>
<evidence type="ECO:0000256" key="1">
    <source>
        <dbReference type="ARBA" id="ARBA00005417"/>
    </source>
</evidence>
<dbReference type="InterPro" id="IPR027417">
    <property type="entry name" value="P-loop_NTPase"/>
</dbReference>
<keyword evidence="3" id="KW-0547">Nucleotide-binding</keyword>
<dbReference type="PROSITE" id="PS50893">
    <property type="entry name" value="ABC_TRANSPORTER_2"/>
    <property type="match status" value="1"/>
</dbReference>
<accession>A0ABS2A878</accession>
<dbReference type="Pfam" id="PF00005">
    <property type="entry name" value="ABC_tran"/>
    <property type="match status" value="1"/>
</dbReference>
<dbReference type="CDD" id="cd03224">
    <property type="entry name" value="ABC_TM1139_LivF_branched"/>
    <property type="match status" value="1"/>
</dbReference>
<evidence type="ECO:0000256" key="2">
    <source>
        <dbReference type="ARBA" id="ARBA00022448"/>
    </source>
</evidence>
<evidence type="ECO:0000313" key="7">
    <source>
        <dbReference type="EMBL" id="MBM2616030.1"/>
    </source>
</evidence>
<evidence type="ECO:0000313" key="8">
    <source>
        <dbReference type="Proteomes" id="UP000632138"/>
    </source>
</evidence>
<dbReference type="PANTHER" id="PTHR43820">
    <property type="entry name" value="HIGH-AFFINITY BRANCHED-CHAIN AMINO ACID TRANSPORT ATP-BINDING PROTEIN LIVF"/>
    <property type="match status" value="1"/>
</dbReference>
<name>A0ABS2A878_9ACTN</name>
<dbReference type="InterPro" id="IPR052156">
    <property type="entry name" value="BCAA_Transport_ATP-bd_LivF"/>
</dbReference>
<keyword evidence="8" id="KW-1185">Reference proteome</keyword>
<dbReference type="PANTHER" id="PTHR43820:SF4">
    <property type="entry name" value="HIGH-AFFINITY BRANCHED-CHAIN AMINO ACID TRANSPORT ATP-BINDING PROTEIN LIVF"/>
    <property type="match status" value="1"/>
</dbReference>
<evidence type="ECO:0000259" key="6">
    <source>
        <dbReference type="PROSITE" id="PS50893"/>
    </source>
</evidence>
<comment type="similarity">
    <text evidence="1">Belongs to the ABC transporter superfamily.</text>
</comment>
<comment type="caution">
    <text evidence="7">The sequence shown here is derived from an EMBL/GenBank/DDBJ whole genome shotgun (WGS) entry which is preliminary data.</text>
</comment>
<dbReference type="SUPFAM" id="SSF52540">
    <property type="entry name" value="P-loop containing nucleoside triphosphate hydrolases"/>
    <property type="match status" value="1"/>
</dbReference>
<keyword evidence="4 7" id="KW-0067">ATP-binding</keyword>
<keyword evidence="5" id="KW-0029">Amino-acid transport</keyword>
<protein>
    <submittedName>
        <fullName evidence="7">ABC transporter ATP-binding protein</fullName>
    </submittedName>
</protein>
<sequence>MTLLRVTGLHARHGLLAAVRGVSFDVDEGEVVALIGANGAGKTTLLRTIAGAHPAAGGVIAYAGKDLEGLPAHRRVALGIALVPEGRRLFPELTVRENLTVAGRPGRWQLETVLDAFPRLRPLLDRPAAKLSGGQQQATAIARSLMTNPRLLLVDEVSLGLSPQAVDEVYDMIATLRGLGTTLVLVEQDLGRALAVAGRVICLLEGRITLEAPAAGLTRDRVVQAYFGFARTP</sequence>
<gene>
    <name evidence="7" type="ORF">JIG36_10730</name>
</gene>
<dbReference type="Gene3D" id="3.40.50.300">
    <property type="entry name" value="P-loop containing nucleotide triphosphate hydrolases"/>
    <property type="match status" value="1"/>
</dbReference>
<evidence type="ECO:0000256" key="3">
    <source>
        <dbReference type="ARBA" id="ARBA00022741"/>
    </source>
</evidence>
<dbReference type="EMBL" id="JAENHP010000003">
    <property type="protein sequence ID" value="MBM2616030.1"/>
    <property type="molecule type" value="Genomic_DNA"/>
</dbReference>
<reference evidence="7 8" key="1">
    <citation type="submission" date="2021-01" db="EMBL/GenBank/DDBJ databases">
        <title>Actinoplanes sp. nov. LDG1-06 isolated from lichen.</title>
        <authorList>
            <person name="Saeng-In P."/>
            <person name="Phongsopitanun W."/>
            <person name="Kanchanasin P."/>
            <person name="Yuki M."/>
            <person name="Kudo T."/>
            <person name="Ohkuma M."/>
            <person name="Tanasupawat S."/>
        </authorList>
    </citation>
    <scope>NUCLEOTIDE SEQUENCE [LARGE SCALE GENOMIC DNA]</scope>
    <source>
        <strain evidence="7 8">LDG1-06</strain>
    </source>
</reference>
<organism evidence="7 8">
    <name type="scientific">Paractinoplanes ovalisporus</name>
    <dbReference type="NCBI Taxonomy" id="2810368"/>
    <lineage>
        <taxon>Bacteria</taxon>
        <taxon>Bacillati</taxon>
        <taxon>Actinomycetota</taxon>
        <taxon>Actinomycetes</taxon>
        <taxon>Micromonosporales</taxon>
        <taxon>Micromonosporaceae</taxon>
        <taxon>Paractinoplanes</taxon>
    </lineage>
</organism>
<dbReference type="InterPro" id="IPR003439">
    <property type="entry name" value="ABC_transporter-like_ATP-bd"/>
</dbReference>
<evidence type="ECO:0000256" key="5">
    <source>
        <dbReference type="ARBA" id="ARBA00022970"/>
    </source>
</evidence>